<dbReference type="InterPro" id="IPR053196">
    <property type="entry name" value="Lipoprotein_YbaY-like"/>
</dbReference>
<dbReference type="PANTHER" id="PTHR38013:SF1">
    <property type="entry name" value="GLYCOPROTEIN_POLYSACCHARIDE METABOLISM"/>
    <property type="match status" value="1"/>
</dbReference>
<keyword evidence="3" id="KW-1185">Reference proteome</keyword>
<feature type="signal peptide" evidence="1">
    <location>
        <begin position="1"/>
        <end position="21"/>
    </location>
</feature>
<comment type="caution">
    <text evidence="2">The sequence shown here is derived from an EMBL/GenBank/DDBJ whole genome shotgun (WGS) entry which is preliminary data.</text>
</comment>
<gene>
    <name evidence="2" type="ORF">POL25_36615</name>
</gene>
<evidence type="ECO:0000313" key="3">
    <source>
        <dbReference type="Proteomes" id="UP001221686"/>
    </source>
</evidence>
<proteinExistence type="predicted"/>
<protein>
    <submittedName>
        <fullName evidence="2">YbaY family lipoprotein</fullName>
    </submittedName>
</protein>
<keyword evidence="2" id="KW-0449">Lipoprotein</keyword>
<dbReference type="RefSeq" id="WP_272091000.1">
    <property type="nucleotide sequence ID" value="NZ_JAQNDL010000003.1"/>
</dbReference>
<dbReference type="PANTHER" id="PTHR38013">
    <property type="entry name" value="GLYCOPROTEIN/POLYSACCHARIDE METABOLISM"/>
    <property type="match status" value="1"/>
</dbReference>
<sequence>MRRMCLSVCAALTLPLAACQSADKTGSTSSPASSVTLEGQASYLERIAVTPGSMLHVEVVDMRHAEARLGAIAGDKFTASRVPIPFRLTIEGAKIEPNVQYGVRASLRDVDDRLQFKTEQPVPIDLKAPAPLEIRLVRAHGEKIE</sequence>
<keyword evidence="1" id="KW-0732">Signal</keyword>
<feature type="chain" id="PRO_5045132474" evidence="1">
    <location>
        <begin position="22"/>
        <end position="145"/>
    </location>
</feature>
<dbReference type="InterPro" id="IPR039366">
    <property type="entry name" value="Pilotin"/>
</dbReference>
<evidence type="ECO:0000256" key="1">
    <source>
        <dbReference type="SAM" id="SignalP"/>
    </source>
</evidence>
<reference evidence="2 3" key="1">
    <citation type="submission" date="2022-11" db="EMBL/GenBank/DDBJ databases">
        <title>Minimal conservation of predation-associated metabolite biosynthetic gene clusters underscores biosynthetic potential of Myxococcota including descriptions for ten novel species: Archangium lansinium sp. nov., Myxococcus landrumus sp. nov., Nannocystis bai.</title>
        <authorList>
            <person name="Ahearne A."/>
            <person name="Stevens C."/>
            <person name="Dowd S."/>
        </authorList>
    </citation>
    <scope>NUCLEOTIDE SEQUENCE [LARGE SCALE GENOMIC DNA]</scope>
    <source>
        <strain evidence="2 3">BB15-2</strain>
    </source>
</reference>
<name>A0ABT5E9D3_9BACT</name>
<dbReference type="Pfam" id="PF09619">
    <property type="entry name" value="YscW"/>
    <property type="match status" value="1"/>
</dbReference>
<accession>A0ABT5E9D3</accession>
<dbReference type="Proteomes" id="UP001221686">
    <property type="component" value="Unassembled WGS sequence"/>
</dbReference>
<evidence type="ECO:0000313" key="2">
    <source>
        <dbReference type="EMBL" id="MDC0722471.1"/>
    </source>
</evidence>
<dbReference type="EMBL" id="JAQNDL010000003">
    <property type="protein sequence ID" value="MDC0722471.1"/>
    <property type="molecule type" value="Genomic_DNA"/>
</dbReference>
<organism evidence="2 3">
    <name type="scientific">Nannocystis bainbridge</name>
    <dbReference type="NCBI Taxonomy" id="2995303"/>
    <lineage>
        <taxon>Bacteria</taxon>
        <taxon>Pseudomonadati</taxon>
        <taxon>Myxococcota</taxon>
        <taxon>Polyangia</taxon>
        <taxon>Nannocystales</taxon>
        <taxon>Nannocystaceae</taxon>
        <taxon>Nannocystis</taxon>
    </lineage>
</organism>